<evidence type="ECO:0000313" key="3">
    <source>
        <dbReference type="Proteomes" id="UP000295388"/>
    </source>
</evidence>
<sequence length="105" mass="11643">MAHRKWKDVRGDRINTPGAEARVAAQKEEARAEQRAYRLAEVRQQQGLTQVQLAESLHISQAAVSSIERGELSRSELSTISKYVEALGGKLEIIANFGDERLVLG</sequence>
<proteinExistence type="predicted"/>
<keyword evidence="3" id="KW-1185">Reference proteome</keyword>
<dbReference type="CDD" id="cd00093">
    <property type="entry name" value="HTH_XRE"/>
    <property type="match status" value="1"/>
</dbReference>
<feature type="domain" description="HTH cro/C1-type" evidence="1">
    <location>
        <begin position="39"/>
        <end position="94"/>
    </location>
</feature>
<protein>
    <submittedName>
        <fullName evidence="2">Helix-turn-helix protein</fullName>
    </submittedName>
</protein>
<dbReference type="GO" id="GO:0003677">
    <property type="term" value="F:DNA binding"/>
    <property type="evidence" value="ECO:0007669"/>
    <property type="project" value="InterPro"/>
</dbReference>
<gene>
    <name evidence="2" type="ORF">EV643_10277</name>
</gene>
<dbReference type="EMBL" id="SNWQ01000002">
    <property type="protein sequence ID" value="TDO52240.1"/>
    <property type="molecule type" value="Genomic_DNA"/>
</dbReference>
<dbReference type="Pfam" id="PF01381">
    <property type="entry name" value="HTH_3"/>
    <property type="match status" value="1"/>
</dbReference>
<evidence type="ECO:0000313" key="2">
    <source>
        <dbReference type="EMBL" id="TDO52240.1"/>
    </source>
</evidence>
<dbReference type="InterPro" id="IPR010982">
    <property type="entry name" value="Lambda_DNA-bd_dom_sf"/>
</dbReference>
<accession>A0A4R6KPJ5</accession>
<dbReference type="OrthoDB" id="5738376at2"/>
<dbReference type="SMART" id="SM00530">
    <property type="entry name" value="HTH_XRE"/>
    <property type="match status" value="1"/>
</dbReference>
<dbReference type="Gene3D" id="1.10.260.40">
    <property type="entry name" value="lambda repressor-like DNA-binding domains"/>
    <property type="match status" value="1"/>
</dbReference>
<reference evidence="2 3" key="1">
    <citation type="submission" date="2019-03" db="EMBL/GenBank/DDBJ databases">
        <title>Genomic Encyclopedia of Type Strains, Phase III (KMG-III): the genomes of soil and plant-associated and newly described type strains.</title>
        <authorList>
            <person name="Whitman W."/>
        </authorList>
    </citation>
    <scope>NUCLEOTIDE SEQUENCE [LARGE SCALE GENOMIC DNA]</scope>
    <source>
        <strain evidence="2 3">VKM Ac-2527</strain>
    </source>
</reference>
<dbReference type="AlphaFoldDB" id="A0A4R6KPJ5"/>
<evidence type="ECO:0000259" key="1">
    <source>
        <dbReference type="PROSITE" id="PS50943"/>
    </source>
</evidence>
<dbReference type="RefSeq" id="WP_133798687.1">
    <property type="nucleotide sequence ID" value="NZ_SNWQ01000002.1"/>
</dbReference>
<comment type="caution">
    <text evidence="2">The sequence shown here is derived from an EMBL/GenBank/DDBJ whole genome shotgun (WGS) entry which is preliminary data.</text>
</comment>
<organism evidence="2 3">
    <name type="scientific">Kribbella caucasensis</name>
    <dbReference type="NCBI Taxonomy" id="2512215"/>
    <lineage>
        <taxon>Bacteria</taxon>
        <taxon>Bacillati</taxon>
        <taxon>Actinomycetota</taxon>
        <taxon>Actinomycetes</taxon>
        <taxon>Propionibacteriales</taxon>
        <taxon>Kribbellaceae</taxon>
        <taxon>Kribbella</taxon>
    </lineage>
</organism>
<dbReference type="SUPFAM" id="SSF47413">
    <property type="entry name" value="lambda repressor-like DNA-binding domains"/>
    <property type="match status" value="1"/>
</dbReference>
<dbReference type="PROSITE" id="PS50943">
    <property type="entry name" value="HTH_CROC1"/>
    <property type="match status" value="1"/>
</dbReference>
<dbReference type="InterPro" id="IPR001387">
    <property type="entry name" value="Cro/C1-type_HTH"/>
</dbReference>
<dbReference type="Proteomes" id="UP000295388">
    <property type="component" value="Unassembled WGS sequence"/>
</dbReference>
<name>A0A4R6KPJ5_9ACTN</name>